<feature type="region of interest" description="Disordered" evidence="1">
    <location>
        <begin position="1"/>
        <end position="26"/>
    </location>
</feature>
<dbReference type="OrthoDB" id="7427781at2"/>
<organism evidence="2 3">
    <name type="scientific">Caulobacter endophyticus</name>
    <dbReference type="NCBI Taxonomy" id="2172652"/>
    <lineage>
        <taxon>Bacteria</taxon>
        <taxon>Pseudomonadati</taxon>
        <taxon>Pseudomonadota</taxon>
        <taxon>Alphaproteobacteria</taxon>
        <taxon>Caulobacterales</taxon>
        <taxon>Caulobacteraceae</taxon>
        <taxon>Caulobacter</taxon>
    </lineage>
</organism>
<proteinExistence type="predicted"/>
<gene>
    <name evidence="2" type="ORF">DDF67_13105</name>
</gene>
<evidence type="ECO:0000313" key="2">
    <source>
        <dbReference type="EMBL" id="PVM88597.1"/>
    </source>
</evidence>
<dbReference type="InterPro" id="IPR036397">
    <property type="entry name" value="RNaseH_sf"/>
</dbReference>
<dbReference type="NCBIfam" id="NF006615">
    <property type="entry name" value="PRK09182.1"/>
    <property type="match status" value="1"/>
</dbReference>
<accession>A0A2T9JY15</accession>
<comment type="caution">
    <text evidence="2">The sequence shown here is derived from an EMBL/GenBank/DDBJ whole genome shotgun (WGS) entry which is preliminary data.</text>
</comment>
<protein>
    <submittedName>
        <fullName evidence="2">DNA polymerase III subunit epsilon</fullName>
    </submittedName>
</protein>
<dbReference type="AlphaFoldDB" id="A0A2T9JY15"/>
<evidence type="ECO:0000313" key="3">
    <source>
        <dbReference type="Proteomes" id="UP000245073"/>
    </source>
</evidence>
<sequence length="235" mass="25948">MAGWPNESSGRLCPTPRRHPPISSTLPPFETMAARLEARITGITDAIVAGHRLDPQQVAAFIAPAVIVVAHNAAFDRPIVERLTEAFKLKGWPCSMSQVDWKEEGADSAKLSALASWCGFFFDGHRAENDCLAGLEVLTPLAGGRTALAHLLETARQPIWRITAANSPFEQKDKLKARGYRWNGDDSAGPKAWYRDVADAGREAELLFLTQEIYGYDPGLTPRRITAFERFSDRT</sequence>
<dbReference type="InterPro" id="IPR012337">
    <property type="entry name" value="RNaseH-like_sf"/>
</dbReference>
<name>A0A2T9JY15_9CAUL</name>
<evidence type="ECO:0000256" key="1">
    <source>
        <dbReference type="SAM" id="MobiDB-lite"/>
    </source>
</evidence>
<dbReference type="SUPFAM" id="SSF53098">
    <property type="entry name" value="Ribonuclease H-like"/>
    <property type="match status" value="1"/>
</dbReference>
<keyword evidence="3" id="KW-1185">Reference proteome</keyword>
<dbReference type="EMBL" id="QDKQ01000046">
    <property type="protein sequence ID" value="PVM88597.1"/>
    <property type="molecule type" value="Genomic_DNA"/>
</dbReference>
<dbReference type="GO" id="GO:0003676">
    <property type="term" value="F:nucleic acid binding"/>
    <property type="evidence" value="ECO:0007669"/>
    <property type="project" value="InterPro"/>
</dbReference>
<dbReference type="Proteomes" id="UP000245073">
    <property type="component" value="Unassembled WGS sequence"/>
</dbReference>
<reference evidence="2 3" key="1">
    <citation type="submission" date="2018-04" db="EMBL/GenBank/DDBJ databases">
        <title>The genome sequence of Caulobacter sp. 744.</title>
        <authorList>
            <person name="Gao J."/>
            <person name="Sun J."/>
        </authorList>
    </citation>
    <scope>NUCLEOTIDE SEQUENCE [LARGE SCALE GENOMIC DNA]</scope>
    <source>
        <strain evidence="2 3">774</strain>
    </source>
</reference>
<dbReference type="Gene3D" id="3.30.420.10">
    <property type="entry name" value="Ribonuclease H-like superfamily/Ribonuclease H"/>
    <property type="match status" value="1"/>
</dbReference>
<dbReference type="CDD" id="cd06127">
    <property type="entry name" value="DEDDh"/>
    <property type="match status" value="1"/>
</dbReference>